<feature type="compositionally biased region" description="Polar residues" evidence="2">
    <location>
        <begin position="1"/>
        <end position="11"/>
    </location>
</feature>
<feature type="compositionally biased region" description="Polar residues" evidence="2">
    <location>
        <begin position="201"/>
        <end position="256"/>
    </location>
</feature>
<feature type="coiled-coil region" evidence="1">
    <location>
        <begin position="400"/>
        <end position="427"/>
    </location>
</feature>
<comment type="caution">
    <text evidence="3">The sequence shown here is derived from an EMBL/GenBank/DDBJ whole genome shotgun (WGS) entry which is preliminary data.</text>
</comment>
<feature type="compositionally biased region" description="Polar residues" evidence="2">
    <location>
        <begin position="370"/>
        <end position="383"/>
    </location>
</feature>
<accession>A0A7J0EEU9</accession>
<feature type="compositionally biased region" description="Polar residues" evidence="2">
    <location>
        <begin position="295"/>
        <end position="334"/>
    </location>
</feature>
<keyword evidence="1" id="KW-0175">Coiled coil</keyword>
<evidence type="ECO:0000313" key="4">
    <source>
        <dbReference type="Proteomes" id="UP000585474"/>
    </source>
</evidence>
<protein>
    <submittedName>
        <fullName evidence="3">Uncharacterized protein</fullName>
    </submittedName>
</protein>
<name>A0A7J0EEU9_9ERIC</name>
<feature type="compositionally biased region" description="Basic and acidic residues" evidence="2">
    <location>
        <begin position="86"/>
        <end position="96"/>
    </location>
</feature>
<reference evidence="3 4" key="1">
    <citation type="submission" date="2019-07" db="EMBL/GenBank/DDBJ databases">
        <title>De Novo Assembly of kiwifruit Actinidia rufa.</title>
        <authorList>
            <person name="Sugita-Konishi S."/>
            <person name="Sato K."/>
            <person name="Mori E."/>
            <person name="Abe Y."/>
            <person name="Kisaki G."/>
            <person name="Hamano K."/>
            <person name="Suezawa K."/>
            <person name="Otani M."/>
            <person name="Fukuda T."/>
            <person name="Manabe T."/>
            <person name="Gomi K."/>
            <person name="Tabuchi M."/>
            <person name="Akimitsu K."/>
            <person name="Kataoka I."/>
        </authorList>
    </citation>
    <scope>NUCLEOTIDE SEQUENCE [LARGE SCALE GENOMIC DNA]</scope>
    <source>
        <strain evidence="4">cv. Fuchu</strain>
    </source>
</reference>
<evidence type="ECO:0000313" key="3">
    <source>
        <dbReference type="EMBL" id="GFY85024.1"/>
    </source>
</evidence>
<feature type="region of interest" description="Disordered" evidence="2">
    <location>
        <begin position="201"/>
        <end position="383"/>
    </location>
</feature>
<organism evidence="3 4">
    <name type="scientific">Actinidia rufa</name>
    <dbReference type="NCBI Taxonomy" id="165716"/>
    <lineage>
        <taxon>Eukaryota</taxon>
        <taxon>Viridiplantae</taxon>
        <taxon>Streptophyta</taxon>
        <taxon>Embryophyta</taxon>
        <taxon>Tracheophyta</taxon>
        <taxon>Spermatophyta</taxon>
        <taxon>Magnoliopsida</taxon>
        <taxon>eudicotyledons</taxon>
        <taxon>Gunneridae</taxon>
        <taxon>Pentapetalae</taxon>
        <taxon>asterids</taxon>
        <taxon>Ericales</taxon>
        <taxon>Actinidiaceae</taxon>
        <taxon>Actinidia</taxon>
    </lineage>
</organism>
<feature type="region of interest" description="Disordered" evidence="2">
    <location>
        <begin position="126"/>
        <end position="176"/>
    </location>
</feature>
<feature type="compositionally biased region" description="Basic and acidic residues" evidence="2">
    <location>
        <begin position="348"/>
        <end position="369"/>
    </location>
</feature>
<dbReference type="Proteomes" id="UP000585474">
    <property type="component" value="Unassembled WGS sequence"/>
</dbReference>
<sequence length="589" mass="64923">MGNEMGNSNASGLKEEEISTVEATENSGPEANHVQEENQIVPEGEDRDFHEKIDNQMWDGNEVLPIESDDAGSEESRIQGSSSPEDVEHSLEKETESGLVENLLGTSDHQIRKQTSIRREHLEFVAPEFANQDEHELGEGQEEGNKGSTESPSCQAEEEGKSLETKTAQNLDEPVVSDAVNLTEETIKDDSLVIEIASQENLADTSINNNGCESTSQEVPNDSSKSAQEAISKVNSPNSFEQVSTEMSLSRNGSSKSADEAVSNVNSSKSFEQSPTEMSLTRNGSSKSAEEAISLINSSNSFEQVPNEMNLSRNGSSKSAQEAISRVNSSNSLEVPQPQDKCIVVTENETKHHSEPIHEQAVNERKNDKINASQPESVLVDTSSVGGNEIYQFETVPTELTVTETEQTEKEEDIKAMEEKEENLKALGFGTEGRETLEQSISQSYCADYINSLLTGLNQENVVSNTLGENPCSRKSPSFDFDLSLEARSEESDQTPLLHQNKTKTRSLSTLDGSVQYQAILVEEKTIEMERSDSDKQRVPFFSFLKEEEKKEDGVVDEKIEVVITKRREKRKPRPSLFSTCICCAAAIN</sequence>
<proteinExistence type="predicted"/>
<feature type="compositionally biased region" description="Polar residues" evidence="2">
    <location>
        <begin position="263"/>
        <end position="287"/>
    </location>
</feature>
<keyword evidence="4" id="KW-1185">Reference proteome</keyword>
<dbReference type="EMBL" id="BJWL01000003">
    <property type="protein sequence ID" value="GFY85024.1"/>
    <property type="molecule type" value="Genomic_DNA"/>
</dbReference>
<evidence type="ECO:0000256" key="1">
    <source>
        <dbReference type="SAM" id="Coils"/>
    </source>
</evidence>
<evidence type="ECO:0000256" key="2">
    <source>
        <dbReference type="SAM" id="MobiDB-lite"/>
    </source>
</evidence>
<dbReference type="OrthoDB" id="1681423at2759"/>
<feature type="region of interest" description="Disordered" evidence="2">
    <location>
        <begin position="1"/>
        <end position="107"/>
    </location>
</feature>
<gene>
    <name evidence="3" type="ORF">Acr_03g0017980</name>
</gene>
<dbReference type="AlphaFoldDB" id="A0A7J0EEU9"/>